<proteinExistence type="predicted"/>
<organism evidence="4 5">
    <name type="scientific">Caldanaerobacter subterraneus subsp. tengcongensis (strain DSM 15242 / JCM 11007 / NBRC 100824 / MB4)</name>
    <name type="common">Thermoanaerobacter tengcongensis</name>
    <dbReference type="NCBI Taxonomy" id="273068"/>
    <lineage>
        <taxon>Bacteria</taxon>
        <taxon>Bacillati</taxon>
        <taxon>Bacillota</taxon>
        <taxon>Clostridia</taxon>
        <taxon>Thermoanaerobacterales</taxon>
        <taxon>Thermoanaerobacteraceae</taxon>
        <taxon>Caldanaerobacter</taxon>
    </lineage>
</organism>
<dbReference type="KEGG" id="tte:TTE2522"/>
<dbReference type="PROSITE" id="PS51257">
    <property type="entry name" value="PROKAR_LIPOPROTEIN"/>
    <property type="match status" value="1"/>
</dbReference>
<dbReference type="Gene3D" id="3.90.76.10">
    <property type="entry name" value="Dipeptide-binding Protein, Domain 1"/>
    <property type="match status" value="1"/>
</dbReference>
<name>Q8R797_CALS4</name>
<dbReference type="Gene3D" id="3.40.190.10">
    <property type="entry name" value="Periplasmic binding protein-like II"/>
    <property type="match status" value="1"/>
</dbReference>
<dbReference type="GO" id="GO:1904680">
    <property type="term" value="F:peptide transmembrane transporter activity"/>
    <property type="evidence" value="ECO:0007669"/>
    <property type="project" value="TreeGrafter"/>
</dbReference>
<feature type="compositionally biased region" description="Basic and acidic residues" evidence="1">
    <location>
        <begin position="54"/>
        <end position="68"/>
    </location>
</feature>
<dbReference type="InterPro" id="IPR030678">
    <property type="entry name" value="Peptide/Ni-bd"/>
</dbReference>
<dbReference type="PANTHER" id="PTHR30290">
    <property type="entry name" value="PERIPLASMIC BINDING COMPONENT OF ABC TRANSPORTER"/>
    <property type="match status" value="1"/>
</dbReference>
<protein>
    <submittedName>
        <fullName evidence="4">ABC-type dipeptide/oligopeptide/nickel transport systems, periplasmic components</fullName>
    </submittedName>
</protein>
<gene>
    <name evidence="4" type="primary">OppA10</name>
    <name evidence="4" type="ordered locus">TTE2522</name>
</gene>
<feature type="region of interest" description="Disordered" evidence="1">
    <location>
        <begin position="29"/>
        <end position="68"/>
    </location>
</feature>
<evidence type="ECO:0000259" key="3">
    <source>
        <dbReference type="Pfam" id="PF00496"/>
    </source>
</evidence>
<dbReference type="GO" id="GO:0043190">
    <property type="term" value="C:ATP-binding cassette (ABC) transporter complex"/>
    <property type="evidence" value="ECO:0007669"/>
    <property type="project" value="InterPro"/>
</dbReference>
<accession>Q8R797</accession>
<evidence type="ECO:0000313" key="4">
    <source>
        <dbReference type="EMBL" id="AAM25651.1"/>
    </source>
</evidence>
<dbReference type="STRING" id="273068.TTE2522"/>
<dbReference type="GO" id="GO:0015833">
    <property type="term" value="P:peptide transport"/>
    <property type="evidence" value="ECO:0007669"/>
    <property type="project" value="TreeGrafter"/>
</dbReference>
<evidence type="ECO:0000313" key="5">
    <source>
        <dbReference type="Proteomes" id="UP000000555"/>
    </source>
</evidence>
<dbReference type="InterPro" id="IPR000914">
    <property type="entry name" value="SBP_5_dom"/>
</dbReference>
<dbReference type="Pfam" id="PF00496">
    <property type="entry name" value="SBP_bac_5"/>
    <property type="match status" value="1"/>
</dbReference>
<feature type="compositionally biased region" description="Polar residues" evidence="1">
    <location>
        <begin position="29"/>
        <end position="53"/>
    </location>
</feature>
<dbReference type="AlphaFoldDB" id="Q8R797"/>
<keyword evidence="2" id="KW-0732">Signal</keyword>
<dbReference type="InterPro" id="IPR039424">
    <property type="entry name" value="SBP_5"/>
</dbReference>
<dbReference type="Proteomes" id="UP000000555">
    <property type="component" value="Chromosome"/>
</dbReference>
<evidence type="ECO:0000256" key="1">
    <source>
        <dbReference type="SAM" id="MobiDB-lite"/>
    </source>
</evidence>
<dbReference type="eggNOG" id="COG0747">
    <property type="taxonomic scope" value="Bacteria"/>
</dbReference>
<dbReference type="EMBL" id="AE008691">
    <property type="protein sequence ID" value="AAM25651.1"/>
    <property type="molecule type" value="Genomic_DNA"/>
</dbReference>
<feature type="chain" id="PRO_5039381425" evidence="2">
    <location>
        <begin position="26"/>
        <end position="586"/>
    </location>
</feature>
<dbReference type="SUPFAM" id="SSF53850">
    <property type="entry name" value="Periplasmic binding protein-like II"/>
    <property type="match status" value="1"/>
</dbReference>
<dbReference type="GO" id="GO:0042597">
    <property type="term" value="C:periplasmic space"/>
    <property type="evidence" value="ECO:0007669"/>
    <property type="project" value="UniProtKB-ARBA"/>
</dbReference>
<keyword evidence="5" id="KW-1185">Reference proteome</keyword>
<reference evidence="4 5" key="1">
    <citation type="journal article" date="2002" name="Genome Res.">
        <title>A complete sequence of the T. tengcongensis genome.</title>
        <authorList>
            <person name="Bao Q."/>
            <person name="Tian Y."/>
            <person name="Li W."/>
            <person name="Xu Z."/>
            <person name="Xuan Z."/>
            <person name="Hu S."/>
            <person name="Dong W."/>
            <person name="Yang J."/>
            <person name="Chen Y."/>
            <person name="Xue Y."/>
            <person name="Xu Y."/>
            <person name="Lai X."/>
            <person name="Huang L."/>
            <person name="Dong X."/>
            <person name="Ma Y."/>
            <person name="Ling L."/>
            <person name="Tan H."/>
            <person name="Chen R."/>
            <person name="Wang J."/>
            <person name="Yu J."/>
            <person name="Yang H."/>
        </authorList>
    </citation>
    <scope>NUCLEOTIDE SEQUENCE [LARGE SCALE GENOMIC DNA]</scope>
    <source>
        <strain evidence="5">DSM 15242 / JCM 11007 / NBRC 100824 / MB4</strain>
    </source>
</reference>
<dbReference type="PANTHER" id="PTHR30290:SF81">
    <property type="entry name" value="OLIGOPEPTIDE-BINDING PROTEIN OPPA"/>
    <property type="match status" value="1"/>
</dbReference>
<dbReference type="Gene3D" id="3.10.105.10">
    <property type="entry name" value="Dipeptide-binding Protein, Domain 3"/>
    <property type="match status" value="1"/>
</dbReference>
<feature type="domain" description="Solute-binding protein family 5" evidence="3">
    <location>
        <begin position="116"/>
        <end position="506"/>
    </location>
</feature>
<sequence>MKMLRKKWLPLLVVLVFALSVVLSACSKPQETQPSEQPKQEQTTPTASVQDSDNWTKAKDPSKIPEASKSRTDTLIIGLHEPAGTFNPLFYETAYDNYVLSAIFDGLIEVNFDGTYIPGLAEKWDLDKDNNTVTFHLRKGVQFSDGTPLTAHDVEFTYYVLADPTYDGPIDLSPAGIIGFKEYQEGKADKIEGIKVLDDYTIQIQLEKLMGTSLSDLGIPVIPKHYYGKDFKKGNLEGIKALMQKPLGSGPYVFDKFVPGQEVRLVANEHYWKGAPKIKNLIFKTTTDETAVQMLQAGETDYETSNITAKKDNVELLESLGFVDYALLPTNGYGYIAFNFYQPKFQDVRVRQALTYGLNRKAIVDAVYQGLAEVRNVPQSKVSWAYPPEDEINPYNYDPEKAKQLLEEAGWKLGPDGYRYKNGEKFTIHFLQSTPNPVNDALVPIAVENYKQLGIEFIAEPMEFNLIVDKIKKAKEKTFDMYFMAWGLSAEPDPYNIFHSKGSQNRNGYSNPKVDELIVKAREELDMNKRKELYHELYKVLNEDLPYIFMYQRHDLNAKNMRVVGFQISSFRDFTYSLYQAELLQY</sequence>
<dbReference type="PIRSF" id="PIRSF002741">
    <property type="entry name" value="MppA"/>
    <property type="match status" value="1"/>
</dbReference>
<evidence type="ECO:0000256" key="2">
    <source>
        <dbReference type="SAM" id="SignalP"/>
    </source>
</evidence>
<dbReference type="HOGENOM" id="CLU_017028_8_4_9"/>
<feature type="signal peptide" evidence="2">
    <location>
        <begin position="1"/>
        <end position="25"/>
    </location>
</feature>